<dbReference type="InterPro" id="IPR051045">
    <property type="entry name" value="TonB-dependent_transducer"/>
</dbReference>
<dbReference type="PANTHER" id="PTHR33446:SF2">
    <property type="entry name" value="PROTEIN TONB"/>
    <property type="match status" value="1"/>
</dbReference>
<accession>A0ABY5E302</accession>
<evidence type="ECO:0000259" key="12">
    <source>
        <dbReference type="PROSITE" id="PS52015"/>
    </source>
</evidence>
<dbReference type="Gene3D" id="3.30.1150.10">
    <property type="match status" value="1"/>
</dbReference>
<keyword evidence="4" id="KW-1003">Cell membrane</keyword>
<dbReference type="SUPFAM" id="SSF74653">
    <property type="entry name" value="TolA/TonB C-terminal domain"/>
    <property type="match status" value="1"/>
</dbReference>
<protein>
    <submittedName>
        <fullName evidence="13">Energy transducer TonB</fullName>
    </submittedName>
</protein>
<keyword evidence="7" id="KW-0653">Protein transport</keyword>
<keyword evidence="5" id="KW-0997">Cell inner membrane</keyword>
<keyword evidence="10" id="KW-0175">Coiled coil</keyword>
<organism evidence="13 14">
    <name type="scientific">Arcobacter roscoffensis</name>
    <dbReference type="NCBI Taxonomy" id="2961520"/>
    <lineage>
        <taxon>Bacteria</taxon>
        <taxon>Pseudomonadati</taxon>
        <taxon>Campylobacterota</taxon>
        <taxon>Epsilonproteobacteria</taxon>
        <taxon>Campylobacterales</taxon>
        <taxon>Arcobacteraceae</taxon>
        <taxon>Arcobacter</taxon>
    </lineage>
</organism>
<evidence type="ECO:0000256" key="1">
    <source>
        <dbReference type="ARBA" id="ARBA00004383"/>
    </source>
</evidence>
<dbReference type="Proteomes" id="UP001060012">
    <property type="component" value="Chromosome"/>
</dbReference>
<keyword evidence="14" id="KW-1185">Reference proteome</keyword>
<comment type="similarity">
    <text evidence="2">Belongs to the TonB family.</text>
</comment>
<feature type="region of interest" description="Disordered" evidence="11">
    <location>
        <begin position="49"/>
        <end position="74"/>
    </location>
</feature>
<name>A0ABY5E302_9BACT</name>
<keyword evidence="9" id="KW-0472">Membrane</keyword>
<evidence type="ECO:0000256" key="11">
    <source>
        <dbReference type="SAM" id="MobiDB-lite"/>
    </source>
</evidence>
<keyword evidence="3" id="KW-0813">Transport</keyword>
<dbReference type="EMBL" id="CP100595">
    <property type="protein sequence ID" value="UTJ06557.1"/>
    <property type="molecule type" value="Genomic_DNA"/>
</dbReference>
<keyword evidence="6" id="KW-0812">Transmembrane</keyword>
<feature type="compositionally biased region" description="Basic and acidic residues" evidence="11">
    <location>
        <begin position="56"/>
        <end position="74"/>
    </location>
</feature>
<feature type="coiled-coil region" evidence="10">
    <location>
        <begin position="97"/>
        <end position="124"/>
    </location>
</feature>
<dbReference type="InterPro" id="IPR037682">
    <property type="entry name" value="TonB_C"/>
</dbReference>
<dbReference type="Pfam" id="PF03544">
    <property type="entry name" value="TonB_C"/>
    <property type="match status" value="1"/>
</dbReference>
<sequence length="244" mass="28609">MNLFLFTISLLSISTIHYYLFSMPMPENKNIPIKQDIAKEHKVHLQMAQIQKPQPKPKEKPVIKKELPKKETKKPIIKKTVKKKVEKKKPVKERIIKQKVKSEIKKTKEVKKEVKETKQELVKKPTKPIKSVQPIISINKEKIKKEQDRLKNQYLHALRAKINENKHYPRISKRLKEQGVVNISFRVLKNGNFINIKVLKTSSKKRLDKAALEAISDTNSFMAFDKKIKASYMDIIIPIEFKLQ</sequence>
<evidence type="ECO:0000313" key="13">
    <source>
        <dbReference type="EMBL" id="UTJ06557.1"/>
    </source>
</evidence>
<feature type="domain" description="TonB C-terminal" evidence="12">
    <location>
        <begin position="153"/>
        <end position="244"/>
    </location>
</feature>
<evidence type="ECO:0000256" key="10">
    <source>
        <dbReference type="SAM" id="Coils"/>
    </source>
</evidence>
<evidence type="ECO:0000256" key="6">
    <source>
        <dbReference type="ARBA" id="ARBA00022692"/>
    </source>
</evidence>
<dbReference type="NCBIfam" id="TIGR01352">
    <property type="entry name" value="tonB_Cterm"/>
    <property type="match status" value="1"/>
</dbReference>
<comment type="subcellular location">
    <subcellularLocation>
        <location evidence="1">Cell inner membrane</location>
        <topology evidence="1">Single-pass membrane protein</topology>
        <orientation evidence="1">Periplasmic side</orientation>
    </subcellularLocation>
</comment>
<dbReference type="RefSeq" id="WP_254576736.1">
    <property type="nucleotide sequence ID" value="NZ_CP100595.1"/>
</dbReference>
<dbReference type="PRINTS" id="PR01374">
    <property type="entry name" value="TONBPROTEIN"/>
</dbReference>
<dbReference type="InterPro" id="IPR003538">
    <property type="entry name" value="TonB"/>
</dbReference>
<evidence type="ECO:0000313" key="14">
    <source>
        <dbReference type="Proteomes" id="UP001060012"/>
    </source>
</evidence>
<evidence type="ECO:0000256" key="8">
    <source>
        <dbReference type="ARBA" id="ARBA00022989"/>
    </source>
</evidence>
<evidence type="ECO:0000256" key="4">
    <source>
        <dbReference type="ARBA" id="ARBA00022475"/>
    </source>
</evidence>
<dbReference type="InterPro" id="IPR006260">
    <property type="entry name" value="TonB/TolA_C"/>
</dbReference>
<reference evidence="13" key="1">
    <citation type="submission" date="2022-07" db="EMBL/GenBank/DDBJ databases">
        <title>Arcobacter roscoffensis sp. nov., a marine bacterium isolated from coastal seawater collected from Roscoff, France.</title>
        <authorList>
            <person name="Pascual J."/>
            <person name="Lepeaux C."/>
            <person name="Methner A."/>
            <person name="Overmann J."/>
        </authorList>
    </citation>
    <scope>NUCLEOTIDE SEQUENCE</scope>
    <source>
        <strain evidence="13">ARW1-2F2</strain>
    </source>
</reference>
<evidence type="ECO:0000256" key="7">
    <source>
        <dbReference type="ARBA" id="ARBA00022927"/>
    </source>
</evidence>
<evidence type="ECO:0000256" key="2">
    <source>
        <dbReference type="ARBA" id="ARBA00006555"/>
    </source>
</evidence>
<dbReference type="PROSITE" id="PS52015">
    <property type="entry name" value="TONB_CTD"/>
    <property type="match status" value="1"/>
</dbReference>
<evidence type="ECO:0000256" key="5">
    <source>
        <dbReference type="ARBA" id="ARBA00022519"/>
    </source>
</evidence>
<evidence type="ECO:0000256" key="9">
    <source>
        <dbReference type="ARBA" id="ARBA00023136"/>
    </source>
</evidence>
<proteinExistence type="inferred from homology"/>
<keyword evidence="8" id="KW-1133">Transmembrane helix</keyword>
<evidence type="ECO:0000256" key="3">
    <source>
        <dbReference type="ARBA" id="ARBA00022448"/>
    </source>
</evidence>
<dbReference type="PANTHER" id="PTHR33446">
    <property type="entry name" value="PROTEIN TONB-RELATED"/>
    <property type="match status" value="1"/>
</dbReference>
<gene>
    <name evidence="13" type="ORF">NJU99_00250</name>
</gene>